<evidence type="ECO:0000256" key="2">
    <source>
        <dbReference type="ARBA" id="ARBA00010565"/>
    </source>
</evidence>
<gene>
    <name evidence="13" type="ORF">K489DRAFT_324414</name>
</gene>
<proteinExistence type="inferred from homology"/>
<feature type="domain" description="DNA replication complex GINS protein PSF2 N-terminal" evidence="11">
    <location>
        <begin position="10"/>
        <end position="68"/>
    </location>
</feature>
<dbReference type="GO" id="GO:0006260">
    <property type="term" value="P:DNA replication"/>
    <property type="evidence" value="ECO:0007669"/>
    <property type="project" value="UniProtKB-KW"/>
</dbReference>
<organism evidence="13">
    <name type="scientific">Dissoconium aciculare CBS 342.82</name>
    <dbReference type="NCBI Taxonomy" id="1314786"/>
    <lineage>
        <taxon>Eukaryota</taxon>
        <taxon>Fungi</taxon>
        <taxon>Dikarya</taxon>
        <taxon>Ascomycota</taxon>
        <taxon>Pezizomycotina</taxon>
        <taxon>Dothideomycetes</taxon>
        <taxon>Dothideomycetidae</taxon>
        <taxon>Mycosphaerellales</taxon>
        <taxon>Dissoconiaceae</taxon>
        <taxon>Dissoconium</taxon>
    </lineage>
</organism>
<feature type="domain" description="GINS subunit" evidence="10">
    <location>
        <begin position="134"/>
        <end position="220"/>
    </location>
</feature>
<reference evidence="13" key="3">
    <citation type="submission" date="2025-08" db="UniProtKB">
        <authorList>
            <consortium name="RefSeq"/>
        </authorList>
    </citation>
    <scope>IDENTIFICATION</scope>
    <source>
        <strain evidence="13">CBS 342.82</strain>
    </source>
</reference>
<comment type="subunit">
    <text evidence="8">Component of the GINS complex.</text>
</comment>
<protein>
    <recommendedName>
        <fullName evidence="3 8">DNA replication complex GINS protein PSF2</fullName>
    </recommendedName>
</protein>
<dbReference type="Pfam" id="PF25005">
    <property type="entry name" value="PSF2_N"/>
    <property type="match status" value="1"/>
</dbReference>
<evidence type="ECO:0000259" key="11">
    <source>
        <dbReference type="Pfam" id="PF25005"/>
    </source>
</evidence>
<dbReference type="InterPro" id="IPR056784">
    <property type="entry name" value="PSF2_N"/>
</dbReference>
<dbReference type="PIRSF" id="PIRSF028998">
    <property type="entry name" value="GINS_Psf2_subgr"/>
    <property type="match status" value="1"/>
</dbReference>
<feature type="compositionally biased region" description="Basic and acidic residues" evidence="9">
    <location>
        <begin position="222"/>
        <end position="235"/>
    </location>
</feature>
<reference evidence="13" key="2">
    <citation type="submission" date="2020-04" db="EMBL/GenBank/DDBJ databases">
        <authorList>
            <consortium name="NCBI Genome Project"/>
        </authorList>
    </citation>
    <scope>NUCLEOTIDE SEQUENCE</scope>
    <source>
        <strain evidence="13">CBS 342.82</strain>
    </source>
</reference>
<keyword evidence="12" id="KW-1185">Reference proteome</keyword>
<dbReference type="FunFam" id="3.40.5.50:FF:000001">
    <property type="entry name" value="DNA replication complex GINS protein PSF2"/>
    <property type="match status" value="1"/>
</dbReference>
<evidence type="ECO:0000256" key="1">
    <source>
        <dbReference type="ARBA" id="ARBA00004123"/>
    </source>
</evidence>
<accession>A0A6J3LWX5</accession>
<dbReference type="Gene3D" id="1.20.58.1020">
    <property type="match status" value="1"/>
</dbReference>
<evidence type="ECO:0000256" key="5">
    <source>
        <dbReference type="ARBA" id="ARBA00022829"/>
    </source>
</evidence>
<evidence type="ECO:0000313" key="13">
    <source>
        <dbReference type="RefSeq" id="XP_033457292.1"/>
    </source>
</evidence>
<feature type="region of interest" description="Disordered" evidence="9">
    <location>
        <begin position="222"/>
        <end position="255"/>
    </location>
</feature>
<dbReference type="CDD" id="cd11712">
    <property type="entry name" value="GINS_A_psf2"/>
    <property type="match status" value="1"/>
</dbReference>
<keyword evidence="4 8" id="KW-0235">DNA replication</keyword>
<dbReference type="FunFam" id="1.20.58.1020:FF:000001">
    <property type="entry name" value="DNA replication complex GINS protein PSF2"/>
    <property type="match status" value="1"/>
</dbReference>
<name>A0A6J3LWX5_9PEZI</name>
<comment type="subcellular location">
    <subcellularLocation>
        <location evidence="1 8">Nucleus</location>
    </subcellularLocation>
</comment>
<dbReference type="Pfam" id="PF05916">
    <property type="entry name" value="Sld5"/>
    <property type="match status" value="1"/>
</dbReference>
<dbReference type="Gene3D" id="3.40.5.50">
    <property type="match status" value="1"/>
</dbReference>
<evidence type="ECO:0000256" key="4">
    <source>
        <dbReference type="ARBA" id="ARBA00022705"/>
    </source>
</evidence>
<keyword evidence="6 8" id="KW-0539">Nucleus</keyword>
<feature type="compositionally biased region" description="Acidic residues" evidence="9">
    <location>
        <begin position="246"/>
        <end position="255"/>
    </location>
</feature>
<keyword evidence="5" id="KW-0159">Chromosome partition</keyword>
<dbReference type="InterPro" id="IPR021151">
    <property type="entry name" value="GINS_A"/>
</dbReference>
<dbReference type="RefSeq" id="XP_033457292.1">
    <property type="nucleotide sequence ID" value="XM_033601756.1"/>
</dbReference>
<evidence type="ECO:0000256" key="9">
    <source>
        <dbReference type="SAM" id="MobiDB-lite"/>
    </source>
</evidence>
<dbReference type="AlphaFoldDB" id="A0A6J3LWX5"/>
<evidence type="ECO:0000313" key="12">
    <source>
        <dbReference type="Proteomes" id="UP000504637"/>
    </source>
</evidence>
<evidence type="ECO:0000256" key="7">
    <source>
        <dbReference type="ARBA" id="ARBA00025163"/>
    </source>
</evidence>
<reference evidence="13" key="1">
    <citation type="submission" date="2020-01" db="EMBL/GenBank/DDBJ databases">
        <authorList>
            <consortium name="DOE Joint Genome Institute"/>
            <person name="Haridas S."/>
            <person name="Albert R."/>
            <person name="Binder M."/>
            <person name="Bloem J."/>
            <person name="Labutti K."/>
            <person name="Salamov A."/>
            <person name="Andreopoulos B."/>
            <person name="Baker S.E."/>
            <person name="Barry K."/>
            <person name="Bills G."/>
            <person name="Bluhm B.H."/>
            <person name="Cannon C."/>
            <person name="Castanera R."/>
            <person name="Culley D.E."/>
            <person name="Daum C."/>
            <person name="Ezra D."/>
            <person name="Gonzalez J.B."/>
            <person name="Henrissat B."/>
            <person name="Kuo A."/>
            <person name="Liang C."/>
            <person name="Lipzen A."/>
            <person name="Lutzoni F."/>
            <person name="Magnuson J."/>
            <person name="Mondo S."/>
            <person name="Nolan M."/>
            <person name="Ohm R."/>
            <person name="Pangilinan J."/>
            <person name="Park H.-J."/>
            <person name="Ramirez L."/>
            <person name="Alfaro M."/>
            <person name="Sun H."/>
            <person name="Tritt A."/>
            <person name="Yoshinaga Y."/>
            <person name="Zwiers L.-H."/>
            <person name="Turgeon B.G."/>
            <person name="Goodwin S.B."/>
            <person name="Spatafora J.W."/>
            <person name="Crous P.W."/>
            <person name="Grigoriev I.V."/>
        </authorList>
    </citation>
    <scope>NUCLEOTIDE SEQUENCE</scope>
    <source>
        <strain evidence="13">CBS 342.82</strain>
    </source>
</reference>
<comment type="similarity">
    <text evidence="2 8">Belongs to the GINS2/PSF2 family.</text>
</comment>
<dbReference type="CDD" id="cd21694">
    <property type="entry name" value="GINS_B_Psf2"/>
    <property type="match status" value="1"/>
</dbReference>
<dbReference type="InterPro" id="IPR036224">
    <property type="entry name" value="GINS_bundle-like_dom_sf"/>
</dbReference>
<comment type="function">
    <text evidence="7">The GINS complex plays an essential role in the initiation of DNA replication. Has a role in chromosome segregation.</text>
</comment>
<dbReference type="SUPFAM" id="SSF158573">
    <property type="entry name" value="GINS helical bundle-like"/>
    <property type="match status" value="1"/>
</dbReference>
<dbReference type="GO" id="GO:0000811">
    <property type="term" value="C:GINS complex"/>
    <property type="evidence" value="ECO:0007669"/>
    <property type="project" value="TreeGrafter"/>
</dbReference>
<dbReference type="OrthoDB" id="1938138at2759"/>
<dbReference type="Proteomes" id="UP000504637">
    <property type="component" value="Unplaced"/>
</dbReference>
<dbReference type="SUPFAM" id="SSF160059">
    <property type="entry name" value="PriA/YqbF domain"/>
    <property type="match status" value="1"/>
</dbReference>
<evidence type="ECO:0000256" key="3">
    <source>
        <dbReference type="ARBA" id="ARBA00015139"/>
    </source>
</evidence>
<dbReference type="GO" id="GO:0000727">
    <property type="term" value="P:double-strand break repair via break-induced replication"/>
    <property type="evidence" value="ECO:0007669"/>
    <property type="project" value="TreeGrafter"/>
</dbReference>
<dbReference type="PANTHER" id="PTHR12772:SF0">
    <property type="entry name" value="DNA REPLICATION COMPLEX GINS PROTEIN PSF2"/>
    <property type="match status" value="1"/>
</dbReference>
<evidence type="ECO:0000256" key="6">
    <source>
        <dbReference type="ARBA" id="ARBA00023242"/>
    </source>
</evidence>
<dbReference type="PANTHER" id="PTHR12772">
    <property type="entry name" value="DNA REPLICATION COMPLEX GINS PROTEIN PSF2"/>
    <property type="match status" value="1"/>
</dbReference>
<dbReference type="InterPro" id="IPR007257">
    <property type="entry name" value="GINS_Psf2"/>
</dbReference>
<dbReference type="GO" id="GO:0007059">
    <property type="term" value="P:chromosome segregation"/>
    <property type="evidence" value="ECO:0007669"/>
    <property type="project" value="UniProtKB-KW"/>
</dbReference>
<sequence>MALPLAPGLTPNEEGFLAEMELVTVIPRQKLERLELLGGPTQPLNPPFPASLPLWLALLLKRQKRCNISPPAWLSVDALTSILDMEKDELTAAVFSPSPNLPPPKGNALLEDPYLWSESLETSSPYLADSATTRAQPDALPYHWLEISHLLLTHAADDFVAPDEVRTLVRDLREIRMSKLRKGFKVLGPEAGVKMNGVGGMEIAEVRGFVGGVIDGLRKINRPREEARREREAEARSGGLRSSGYTDDDDDEMQL</sequence>
<dbReference type="GeneID" id="54359556"/>
<evidence type="ECO:0000256" key="8">
    <source>
        <dbReference type="PIRNR" id="PIRNR028998"/>
    </source>
</evidence>
<evidence type="ECO:0000259" key="10">
    <source>
        <dbReference type="Pfam" id="PF05916"/>
    </source>
</evidence>